<name>A0A210PN95_MIZYE</name>
<keyword evidence="2" id="KW-0963">Cytoplasm</keyword>
<evidence type="ECO:0000256" key="7">
    <source>
        <dbReference type="ARBA" id="ARBA00062335"/>
    </source>
</evidence>
<dbReference type="Proteomes" id="UP000242188">
    <property type="component" value="Unassembled WGS sequence"/>
</dbReference>
<evidence type="ECO:0000256" key="3">
    <source>
        <dbReference type="ARBA" id="ARBA00023203"/>
    </source>
</evidence>
<feature type="domain" description="ADF-H" evidence="9">
    <location>
        <begin position="1"/>
        <end position="126"/>
    </location>
</feature>
<evidence type="ECO:0000259" key="9">
    <source>
        <dbReference type="PROSITE" id="PS51263"/>
    </source>
</evidence>
<dbReference type="PANTHER" id="PTHR10829">
    <property type="entry name" value="CORTACTIN AND DREBRIN"/>
    <property type="match status" value="1"/>
</dbReference>
<evidence type="ECO:0000256" key="5">
    <source>
        <dbReference type="ARBA" id="ARBA00038052"/>
    </source>
</evidence>
<organism evidence="10 11">
    <name type="scientific">Mizuhopecten yessoensis</name>
    <name type="common">Japanese scallop</name>
    <name type="synonym">Patinopecten yessoensis</name>
    <dbReference type="NCBI Taxonomy" id="6573"/>
    <lineage>
        <taxon>Eukaryota</taxon>
        <taxon>Metazoa</taxon>
        <taxon>Spiralia</taxon>
        <taxon>Lophotrochozoa</taxon>
        <taxon>Mollusca</taxon>
        <taxon>Bivalvia</taxon>
        <taxon>Autobranchia</taxon>
        <taxon>Pteriomorphia</taxon>
        <taxon>Pectinida</taxon>
        <taxon>Pectinoidea</taxon>
        <taxon>Pectinidae</taxon>
        <taxon>Mizuhopecten</taxon>
    </lineage>
</organism>
<comment type="function">
    <text evidence="6">Binds to F-actin in a calcium-independent manner. Has no direct effect on actin depolymerization. Acts as a chaperone for ALOX5 (5LO), influencing both its stability and activity in leukotrienes synthesis.</text>
</comment>
<dbReference type="InterPro" id="IPR002108">
    <property type="entry name" value="ADF-H"/>
</dbReference>
<dbReference type="STRING" id="6573.A0A210PN95"/>
<dbReference type="SUPFAM" id="SSF55753">
    <property type="entry name" value="Actin depolymerizing proteins"/>
    <property type="match status" value="1"/>
</dbReference>
<dbReference type="OrthoDB" id="20822at2759"/>
<proteinExistence type="inferred from homology"/>
<protein>
    <recommendedName>
        <fullName evidence="8">Coactosin-like protein</fullName>
    </recommendedName>
</protein>
<keyword evidence="3" id="KW-0009">Actin-binding</keyword>
<evidence type="ECO:0000256" key="1">
    <source>
        <dbReference type="ARBA" id="ARBA00004245"/>
    </source>
</evidence>
<evidence type="ECO:0000256" key="8">
    <source>
        <dbReference type="ARBA" id="ARBA00068121"/>
    </source>
</evidence>
<evidence type="ECO:0000313" key="10">
    <source>
        <dbReference type="EMBL" id="OWF37969.1"/>
    </source>
</evidence>
<comment type="similarity">
    <text evidence="5">Belongs to the actin-binding proteins ADF family. Coactosin subfamily.</text>
</comment>
<dbReference type="GO" id="GO:0005884">
    <property type="term" value="C:actin filament"/>
    <property type="evidence" value="ECO:0007669"/>
    <property type="project" value="TreeGrafter"/>
</dbReference>
<dbReference type="AlphaFoldDB" id="A0A210PN95"/>
<sequence>MNKETANVAYEDVRSDNSDTNWVVLKYDGNTIVIDSTGEDYEEFTNKFSDDDRGFAFLRIETGDEMSKRKKFALVTFIGTNVGALKRAKVSTDKAQVKDVFKSFAIEILTNEKSDLRVDRIKAEVVKAGGANYGTGC</sequence>
<dbReference type="GO" id="GO:0030427">
    <property type="term" value="C:site of polarized growth"/>
    <property type="evidence" value="ECO:0007669"/>
    <property type="project" value="TreeGrafter"/>
</dbReference>
<dbReference type="PROSITE" id="PS51263">
    <property type="entry name" value="ADF_H"/>
    <property type="match status" value="1"/>
</dbReference>
<keyword evidence="4" id="KW-0206">Cytoskeleton</keyword>
<evidence type="ECO:0000256" key="6">
    <source>
        <dbReference type="ARBA" id="ARBA00058385"/>
    </source>
</evidence>
<dbReference type="SMART" id="SM00102">
    <property type="entry name" value="ADF"/>
    <property type="match status" value="1"/>
</dbReference>
<gene>
    <name evidence="10" type="ORF">KP79_PYT14291</name>
</gene>
<comment type="subunit">
    <text evidence="7">Interacts with 5-lipoxygenase (ALOX5/5LO) in a calcium-independent manner. Binds to F-actin with a stoichiometry of 1:2.</text>
</comment>
<accession>A0A210PN95</accession>
<dbReference type="GO" id="GO:0051015">
    <property type="term" value="F:actin filament binding"/>
    <property type="evidence" value="ECO:0007669"/>
    <property type="project" value="TreeGrafter"/>
</dbReference>
<comment type="subcellular location">
    <subcellularLocation>
        <location evidence="1">Cytoplasm</location>
        <location evidence="1">Cytoskeleton</location>
    </subcellularLocation>
</comment>
<dbReference type="PANTHER" id="PTHR10829:SF29">
    <property type="entry name" value="COACTOSIN-LIKE PROTEIN"/>
    <property type="match status" value="1"/>
</dbReference>
<dbReference type="CDD" id="cd11282">
    <property type="entry name" value="ADF_coactosin_like"/>
    <property type="match status" value="1"/>
</dbReference>
<dbReference type="FunFam" id="3.40.20.10:FF:000018">
    <property type="entry name" value="Coactosin-like 1"/>
    <property type="match status" value="1"/>
</dbReference>
<dbReference type="InterPro" id="IPR029006">
    <property type="entry name" value="ADF-H/Gelsolin-like_dom_sf"/>
</dbReference>
<dbReference type="Pfam" id="PF00241">
    <property type="entry name" value="Cofilin_ADF"/>
    <property type="match status" value="1"/>
</dbReference>
<dbReference type="GO" id="GO:0030833">
    <property type="term" value="P:regulation of actin filament polymerization"/>
    <property type="evidence" value="ECO:0007669"/>
    <property type="project" value="TreeGrafter"/>
</dbReference>
<reference evidence="10 11" key="1">
    <citation type="journal article" date="2017" name="Nat. Ecol. Evol.">
        <title>Scallop genome provides insights into evolution of bilaterian karyotype and development.</title>
        <authorList>
            <person name="Wang S."/>
            <person name="Zhang J."/>
            <person name="Jiao W."/>
            <person name="Li J."/>
            <person name="Xun X."/>
            <person name="Sun Y."/>
            <person name="Guo X."/>
            <person name="Huan P."/>
            <person name="Dong B."/>
            <person name="Zhang L."/>
            <person name="Hu X."/>
            <person name="Sun X."/>
            <person name="Wang J."/>
            <person name="Zhao C."/>
            <person name="Wang Y."/>
            <person name="Wang D."/>
            <person name="Huang X."/>
            <person name="Wang R."/>
            <person name="Lv J."/>
            <person name="Li Y."/>
            <person name="Zhang Z."/>
            <person name="Liu B."/>
            <person name="Lu W."/>
            <person name="Hui Y."/>
            <person name="Liang J."/>
            <person name="Zhou Z."/>
            <person name="Hou R."/>
            <person name="Li X."/>
            <person name="Liu Y."/>
            <person name="Li H."/>
            <person name="Ning X."/>
            <person name="Lin Y."/>
            <person name="Zhao L."/>
            <person name="Xing Q."/>
            <person name="Dou J."/>
            <person name="Li Y."/>
            <person name="Mao J."/>
            <person name="Guo H."/>
            <person name="Dou H."/>
            <person name="Li T."/>
            <person name="Mu C."/>
            <person name="Jiang W."/>
            <person name="Fu Q."/>
            <person name="Fu X."/>
            <person name="Miao Y."/>
            <person name="Liu J."/>
            <person name="Yu Q."/>
            <person name="Li R."/>
            <person name="Liao H."/>
            <person name="Li X."/>
            <person name="Kong Y."/>
            <person name="Jiang Z."/>
            <person name="Chourrout D."/>
            <person name="Li R."/>
            <person name="Bao Z."/>
        </authorList>
    </citation>
    <scope>NUCLEOTIDE SEQUENCE [LARGE SCALE GENOMIC DNA]</scope>
    <source>
        <strain evidence="10 11">PY_sf001</strain>
    </source>
</reference>
<dbReference type="EMBL" id="NEDP02005575">
    <property type="protein sequence ID" value="OWF37969.1"/>
    <property type="molecule type" value="Genomic_DNA"/>
</dbReference>
<keyword evidence="11" id="KW-1185">Reference proteome</keyword>
<evidence type="ECO:0000256" key="4">
    <source>
        <dbReference type="ARBA" id="ARBA00023212"/>
    </source>
</evidence>
<dbReference type="Gene3D" id="3.40.20.10">
    <property type="entry name" value="Severin"/>
    <property type="match status" value="1"/>
</dbReference>
<dbReference type="GO" id="GO:0030864">
    <property type="term" value="C:cortical actin cytoskeleton"/>
    <property type="evidence" value="ECO:0007669"/>
    <property type="project" value="TreeGrafter"/>
</dbReference>
<evidence type="ECO:0000313" key="11">
    <source>
        <dbReference type="Proteomes" id="UP000242188"/>
    </source>
</evidence>
<comment type="caution">
    <text evidence="10">The sequence shown here is derived from an EMBL/GenBank/DDBJ whole genome shotgun (WGS) entry which is preliminary data.</text>
</comment>
<evidence type="ECO:0000256" key="2">
    <source>
        <dbReference type="ARBA" id="ARBA00022490"/>
    </source>
</evidence>